<feature type="modified residue" description="N6-(pyridoxal phosphate)lysine" evidence="5 7">
    <location>
        <position position="60"/>
    </location>
</feature>
<keyword evidence="5 8" id="KW-0457">Lysine biosynthesis</keyword>
<dbReference type="InterPro" id="IPR009006">
    <property type="entry name" value="Ala_racemase/Decarboxylase_C"/>
</dbReference>
<comment type="pathway">
    <text evidence="5 8">Amino-acid biosynthesis; L-lysine biosynthesis via DAP pathway; L-lysine from DL-2,6-diaminopimelate: step 1/1.</text>
</comment>
<accession>A0A9D6V1P7</accession>
<evidence type="ECO:0000313" key="11">
    <source>
        <dbReference type="Proteomes" id="UP000807825"/>
    </source>
</evidence>
<comment type="cofactor">
    <cofactor evidence="1 5 7 8">
        <name>pyridoxal 5'-phosphate</name>
        <dbReference type="ChEBI" id="CHEBI:597326"/>
    </cofactor>
</comment>
<keyword evidence="2 5" id="KW-0210">Decarboxylase</keyword>
<name>A0A9D6V1P7_9BACT</name>
<dbReference type="FunFam" id="3.20.20.10:FF:000003">
    <property type="entry name" value="Diaminopimelate decarboxylase"/>
    <property type="match status" value="1"/>
</dbReference>
<dbReference type="GO" id="GO:0009089">
    <property type="term" value="P:lysine biosynthetic process via diaminopimelate"/>
    <property type="evidence" value="ECO:0007669"/>
    <property type="project" value="UniProtKB-UniRule"/>
</dbReference>
<dbReference type="InterPro" id="IPR029066">
    <property type="entry name" value="PLP-binding_barrel"/>
</dbReference>
<feature type="binding site" evidence="5">
    <location>
        <position position="239"/>
    </location>
    <ligand>
        <name>pyridoxal 5'-phosphate</name>
        <dbReference type="ChEBI" id="CHEBI:597326"/>
    </ligand>
</feature>
<feature type="binding site" evidence="5">
    <location>
        <begin position="273"/>
        <end position="276"/>
    </location>
    <ligand>
        <name>pyridoxal 5'-phosphate</name>
        <dbReference type="ChEBI" id="CHEBI:597326"/>
    </ligand>
</feature>
<dbReference type="NCBIfam" id="TIGR01048">
    <property type="entry name" value="lysA"/>
    <property type="match status" value="1"/>
</dbReference>
<evidence type="ECO:0000256" key="3">
    <source>
        <dbReference type="ARBA" id="ARBA00022898"/>
    </source>
</evidence>
<dbReference type="EC" id="4.1.1.20" evidence="5 6"/>
<feature type="binding site" evidence="5">
    <location>
        <position position="316"/>
    </location>
    <ligand>
        <name>substrate</name>
    </ligand>
</feature>
<dbReference type="PROSITE" id="PS00879">
    <property type="entry name" value="ODR_DC_2_2"/>
    <property type="match status" value="1"/>
</dbReference>
<dbReference type="EMBL" id="JACRDE010000346">
    <property type="protein sequence ID" value="MBI5250446.1"/>
    <property type="molecule type" value="Genomic_DNA"/>
</dbReference>
<evidence type="ECO:0000259" key="9">
    <source>
        <dbReference type="Pfam" id="PF02784"/>
    </source>
</evidence>
<dbReference type="AlphaFoldDB" id="A0A9D6V1P7"/>
<comment type="caution">
    <text evidence="10">The sequence shown here is derived from an EMBL/GenBank/DDBJ whole genome shotgun (WGS) entry which is preliminary data.</text>
</comment>
<proteinExistence type="inferred from homology"/>
<dbReference type="HAMAP" id="MF_02120">
    <property type="entry name" value="LysA"/>
    <property type="match status" value="1"/>
</dbReference>
<evidence type="ECO:0000256" key="2">
    <source>
        <dbReference type="ARBA" id="ARBA00022793"/>
    </source>
</evidence>
<sequence>MHHFRYLNDELYCEDVPVQQICEKVGTPVFIYSRGTLERHFRIFEEPFSSLDHLVCYSMKACSNLAILRTFANLGSGIDIVSGGELFRALKAGVDASRIVYSGVGKKASEMDEALTSGILMFNVESEEELALLDQRATSLGRKAPIALRVNPDVDPLTHPYISTGLKNNKFGIDVERSLNLYRKAKEMTGIEVVGVDCHIGSQLTELSPFLEATDRLKNLIGTLRFEGLEVRYLDIGGGLGIPYDEEAPPLPSAYGEAIVGRVRDLDLKLILEPGRLLVGNAGILITRVLYQKQGSEKTFVIVDAAMNDLIRPSLYKAHHSVWKVYRNAADAPEGRVIADLVGPICESGDFLAQSRDMDAVRSGDLLALMSAGAYGFSMSSNYNSRPKAAEVLVDGGNYWIIRERETYEDLIRGEHIPPDIFQTS</sequence>
<evidence type="ECO:0000256" key="4">
    <source>
        <dbReference type="ARBA" id="ARBA00023239"/>
    </source>
</evidence>
<comment type="catalytic activity">
    <reaction evidence="5 8">
        <text>meso-2,6-diaminopimelate + H(+) = L-lysine + CO2</text>
        <dbReference type="Rhea" id="RHEA:15101"/>
        <dbReference type="ChEBI" id="CHEBI:15378"/>
        <dbReference type="ChEBI" id="CHEBI:16526"/>
        <dbReference type="ChEBI" id="CHEBI:32551"/>
        <dbReference type="ChEBI" id="CHEBI:57791"/>
        <dbReference type="EC" id="4.1.1.20"/>
    </reaction>
</comment>
<dbReference type="SUPFAM" id="SSF51419">
    <property type="entry name" value="PLP-binding barrel"/>
    <property type="match status" value="1"/>
</dbReference>
<dbReference type="Gene3D" id="3.20.20.10">
    <property type="entry name" value="Alanine racemase"/>
    <property type="match status" value="1"/>
</dbReference>
<evidence type="ECO:0000313" key="10">
    <source>
        <dbReference type="EMBL" id="MBI5250446.1"/>
    </source>
</evidence>
<feature type="binding site" evidence="5">
    <location>
        <position position="375"/>
    </location>
    <ligand>
        <name>pyridoxal 5'-phosphate</name>
        <dbReference type="ChEBI" id="CHEBI:597326"/>
    </ligand>
</feature>
<keyword evidence="3 5" id="KW-0663">Pyridoxal phosphate</keyword>
<evidence type="ECO:0000256" key="8">
    <source>
        <dbReference type="RuleBase" id="RU003738"/>
    </source>
</evidence>
<dbReference type="PANTHER" id="PTHR43727">
    <property type="entry name" value="DIAMINOPIMELATE DECARBOXYLASE"/>
    <property type="match status" value="1"/>
</dbReference>
<dbReference type="InterPro" id="IPR022644">
    <property type="entry name" value="De-COase2_N"/>
</dbReference>
<gene>
    <name evidence="5 10" type="primary">lysA</name>
    <name evidence="10" type="ORF">HY912_13215</name>
</gene>
<dbReference type="InterPro" id="IPR000183">
    <property type="entry name" value="Orn/DAP/Arg_de-COase"/>
</dbReference>
<reference evidence="10" key="1">
    <citation type="submission" date="2020-07" db="EMBL/GenBank/DDBJ databases">
        <title>Huge and variable diversity of episymbiotic CPR bacteria and DPANN archaea in groundwater ecosystems.</title>
        <authorList>
            <person name="He C.Y."/>
            <person name="Keren R."/>
            <person name="Whittaker M."/>
            <person name="Farag I.F."/>
            <person name="Doudna J."/>
            <person name="Cate J.H.D."/>
            <person name="Banfield J.F."/>
        </authorList>
    </citation>
    <scope>NUCLEOTIDE SEQUENCE</scope>
    <source>
        <strain evidence="10">NC_groundwater_1664_Pr3_B-0.1um_52_9</strain>
    </source>
</reference>
<evidence type="ECO:0000256" key="7">
    <source>
        <dbReference type="PIRSR" id="PIRSR600183-50"/>
    </source>
</evidence>
<organism evidence="10 11">
    <name type="scientific">Desulfomonile tiedjei</name>
    <dbReference type="NCBI Taxonomy" id="2358"/>
    <lineage>
        <taxon>Bacteria</taxon>
        <taxon>Pseudomonadati</taxon>
        <taxon>Thermodesulfobacteriota</taxon>
        <taxon>Desulfomonilia</taxon>
        <taxon>Desulfomonilales</taxon>
        <taxon>Desulfomonilaceae</taxon>
        <taxon>Desulfomonile</taxon>
    </lineage>
</organism>
<feature type="binding site" evidence="5">
    <location>
        <position position="375"/>
    </location>
    <ligand>
        <name>substrate</name>
    </ligand>
</feature>
<dbReference type="PRINTS" id="PR01181">
    <property type="entry name" value="DAPDCRBXLASE"/>
</dbReference>
<dbReference type="SUPFAM" id="SSF50621">
    <property type="entry name" value="Alanine racemase C-terminal domain-like"/>
    <property type="match status" value="1"/>
</dbReference>
<comment type="subunit">
    <text evidence="5">Homodimer.</text>
</comment>
<dbReference type="PANTHER" id="PTHR43727:SF2">
    <property type="entry name" value="GROUP IV DECARBOXYLASE"/>
    <property type="match status" value="1"/>
</dbReference>
<feature type="binding site" evidence="5">
    <location>
        <position position="347"/>
    </location>
    <ligand>
        <name>substrate</name>
    </ligand>
</feature>
<dbReference type="CDD" id="cd06828">
    <property type="entry name" value="PLPDE_III_DapDC"/>
    <property type="match status" value="1"/>
</dbReference>
<evidence type="ECO:0000256" key="1">
    <source>
        <dbReference type="ARBA" id="ARBA00001933"/>
    </source>
</evidence>
<evidence type="ECO:0000256" key="5">
    <source>
        <dbReference type="HAMAP-Rule" id="MF_02120"/>
    </source>
</evidence>
<feature type="binding site" evidence="5">
    <location>
        <position position="312"/>
    </location>
    <ligand>
        <name>substrate</name>
    </ligand>
</feature>
<feature type="binding site" evidence="5">
    <location>
        <position position="276"/>
    </location>
    <ligand>
        <name>substrate</name>
    </ligand>
</feature>
<comment type="similarity">
    <text evidence="5">Belongs to the Orn/Lys/Arg decarboxylase class-II family. LysA subfamily.</text>
</comment>
<dbReference type="InterPro" id="IPR022657">
    <property type="entry name" value="De-COase2_CS"/>
</dbReference>
<feature type="domain" description="Orn/DAP/Arg decarboxylase 2 N-terminal" evidence="9">
    <location>
        <begin position="35"/>
        <end position="279"/>
    </location>
</feature>
<dbReference type="Gene3D" id="2.40.37.10">
    <property type="entry name" value="Lyase, Ornithine Decarboxylase, Chain A, domain 1"/>
    <property type="match status" value="1"/>
</dbReference>
<dbReference type="InterPro" id="IPR002986">
    <property type="entry name" value="DAP_deCOOHase_LysA"/>
</dbReference>
<dbReference type="GO" id="GO:0030170">
    <property type="term" value="F:pyridoxal phosphate binding"/>
    <property type="evidence" value="ECO:0007669"/>
    <property type="project" value="UniProtKB-UniRule"/>
</dbReference>
<feature type="active site" description="Proton donor" evidence="7">
    <location>
        <position position="346"/>
    </location>
</feature>
<protein>
    <recommendedName>
        <fullName evidence="5 6">Diaminopimelate decarboxylase</fullName>
        <shortName evidence="5">DAP decarboxylase</shortName>
        <shortName evidence="5">DAPDC</shortName>
        <ecNumber evidence="5 6">4.1.1.20</ecNumber>
    </recommendedName>
</protein>
<keyword evidence="5" id="KW-0028">Amino-acid biosynthesis</keyword>
<dbReference type="Proteomes" id="UP000807825">
    <property type="component" value="Unassembled WGS sequence"/>
</dbReference>
<dbReference type="GO" id="GO:0008836">
    <property type="term" value="F:diaminopimelate decarboxylase activity"/>
    <property type="evidence" value="ECO:0007669"/>
    <property type="project" value="UniProtKB-UniRule"/>
</dbReference>
<dbReference type="Pfam" id="PF02784">
    <property type="entry name" value="Orn_Arg_deC_N"/>
    <property type="match status" value="1"/>
</dbReference>
<comment type="function">
    <text evidence="5">Specifically catalyzes the decarboxylation of meso-diaminopimelate (meso-DAP) to L-lysine.</text>
</comment>
<dbReference type="PRINTS" id="PR01179">
    <property type="entry name" value="ODADCRBXLASE"/>
</dbReference>
<keyword evidence="4 5" id="KW-0456">Lyase</keyword>
<evidence type="ECO:0000256" key="6">
    <source>
        <dbReference type="NCBIfam" id="TIGR01048"/>
    </source>
</evidence>